<organism evidence="8 9">
    <name type="scientific">Paracoccus nototheniae</name>
    <dbReference type="NCBI Taxonomy" id="2489002"/>
    <lineage>
        <taxon>Bacteria</taxon>
        <taxon>Pseudomonadati</taxon>
        <taxon>Pseudomonadota</taxon>
        <taxon>Alphaproteobacteria</taxon>
        <taxon>Rhodobacterales</taxon>
        <taxon>Paracoccaceae</taxon>
        <taxon>Paracoccus</taxon>
    </lineage>
</organism>
<evidence type="ECO:0000313" key="9">
    <source>
        <dbReference type="Proteomes" id="UP001597302"/>
    </source>
</evidence>
<dbReference type="PANTHER" id="PTHR10937:SF0">
    <property type="entry name" value="GLUTAMINE--FRUCTOSE-6-PHOSPHATE TRANSAMINASE (ISOMERIZING)"/>
    <property type="match status" value="1"/>
</dbReference>
<sequence>MTDYSARLRALTAEPSRDDARNEARLGRVQRTRDEMGGQGRAIRDTLDSAASGLEGLARMAAATPFRQIAVFGCGDSWFAGMAMRHAMEDASRLPVLAAQALDHAHYPSLAVGPGTLAIGISSGGNTPAVMQALAAAARQGAMTLGLTNTEGSPITQTCDLSLMVRATRRGWPTQATSATMALLVEIAARIGQGGSRAGLLGELAGVIDAQIAGLDDRCQSLARGIASANLVLTTGLGPNFAAAGIGAAKIRELSPIHAFALPLEEVHHYRSFKRGDPVIVIATDPAASERALDTVLVARDAAAPVIVLLSRPAPPIETRAQCLHLPPVPAGFEPLIAIAPLHLLAYHLAVIRAEMGLGAPPNLTAAP</sequence>
<keyword evidence="4" id="KW-0032">Aminotransferase</keyword>
<evidence type="ECO:0000256" key="3">
    <source>
        <dbReference type="ARBA" id="ARBA00016090"/>
    </source>
</evidence>
<comment type="catalytic activity">
    <reaction evidence="1">
        <text>D-fructose 6-phosphate + L-glutamine = D-glucosamine 6-phosphate + L-glutamate</text>
        <dbReference type="Rhea" id="RHEA:13237"/>
        <dbReference type="ChEBI" id="CHEBI:29985"/>
        <dbReference type="ChEBI" id="CHEBI:58359"/>
        <dbReference type="ChEBI" id="CHEBI:58725"/>
        <dbReference type="ChEBI" id="CHEBI:61527"/>
        <dbReference type="EC" id="2.6.1.16"/>
    </reaction>
</comment>
<keyword evidence="9" id="KW-1185">Reference proteome</keyword>
<dbReference type="PANTHER" id="PTHR10937">
    <property type="entry name" value="GLUCOSAMINE--FRUCTOSE-6-PHOSPHATE AMINOTRANSFERASE, ISOMERIZING"/>
    <property type="match status" value="1"/>
</dbReference>
<keyword evidence="8" id="KW-0378">Hydrolase</keyword>
<keyword evidence="4" id="KW-0808">Transferase</keyword>
<evidence type="ECO:0000256" key="4">
    <source>
        <dbReference type="ARBA" id="ARBA00022576"/>
    </source>
</evidence>
<dbReference type="EMBL" id="JBHTOQ010000035">
    <property type="protein sequence ID" value="MFD1482691.1"/>
    <property type="molecule type" value="Genomic_DNA"/>
</dbReference>
<feature type="domain" description="SIS" evidence="7">
    <location>
        <begin position="56"/>
        <end position="193"/>
    </location>
</feature>
<comment type="caution">
    <text evidence="8">The sequence shown here is derived from an EMBL/GenBank/DDBJ whole genome shotgun (WGS) entry which is preliminary data.</text>
</comment>
<gene>
    <name evidence="8" type="ORF">ACFQ5P_15455</name>
</gene>
<dbReference type="InterPro" id="IPR001347">
    <property type="entry name" value="SIS_dom"/>
</dbReference>
<keyword evidence="6" id="KW-0315">Glutamine amidotransferase</keyword>
<feature type="domain" description="SIS" evidence="7">
    <location>
        <begin position="222"/>
        <end position="360"/>
    </location>
</feature>
<dbReference type="SUPFAM" id="SSF53697">
    <property type="entry name" value="SIS domain"/>
    <property type="match status" value="1"/>
</dbReference>
<dbReference type="Gene3D" id="3.40.50.10490">
    <property type="entry name" value="Glucose-6-phosphate isomerase like protein, domain 1"/>
    <property type="match status" value="2"/>
</dbReference>
<dbReference type="CDD" id="cd05008">
    <property type="entry name" value="SIS_GlmS_GlmD_1"/>
    <property type="match status" value="1"/>
</dbReference>
<evidence type="ECO:0000256" key="5">
    <source>
        <dbReference type="ARBA" id="ARBA00022737"/>
    </source>
</evidence>
<evidence type="ECO:0000259" key="7">
    <source>
        <dbReference type="PROSITE" id="PS51464"/>
    </source>
</evidence>
<reference evidence="9" key="1">
    <citation type="journal article" date="2019" name="Int. J. Syst. Evol. Microbiol.">
        <title>The Global Catalogue of Microorganisms (GCM) 10K type strain sequencing project: providing services to taxonomists for standard genome sequencing and annotation.</title>
        <authorList>
            <consortium name="The Broad Institute Genomics Platform"/>
            <consortium name="The Broad Institute Genome Sequencing Center for Infectious Disease"/>
            <person name="Wu L."/>
            <person name="Ma J."/>
        </authorList>
    </citation>
    <scope>NUCLEOTIDE SEQUENCE [LARGE SCALE GENOMIC DNA]</scope>
    <source>
        <strain evidence="9">CCM 8875</strain>
    </source>
</reference>
<name>A0ABW4E2I9_9RHOB</name>
<dbReference type="RefSeq" id="WP_207392317.1">
    <property type="nucleotide sequence ID" value="NZ_CBCSAJ010000063.1"/>
</dbReference>
<dbReference type="Pfam" id="PF01380">
    <property type="entry name" value="SIS"/>
    <property type="match status" value="2"/>
</dbReference>
<protein>
    <recommendedName>
        <fullName evidence="3">Glutamine--fructose-6-phosphate aminotransferase [isomerizing]</fullName>
        <ecNumber evidence="2">2.6.1.16</ecNumber>
    </recommendedName>
</protein>
<dbReference type="Proteomes" id="UP001597302">
    <property type="component" value="Unassembled WGS sequence"/>
</dbReference>
<evidence type="ECO:0000313" key="8">
    <source>
        <dbReference type="EMBL" id="MFD1482691.1"/>
    </source>
</evidence>
<dbReference type="GO" id="GO:0016787">
    <property type="term" value="F:hydrolase activity"/>
    <property type="evidence" value="ECO:0007669"/>
    <property type="project" value="UniProtKB-KW"/>
</dbReference>
<accession>A0ABW4E2I9</accession>
<evidence type="ECO:0000256" key="2">
    <source>
        <dbReference type="ARBA" id="ARBA00012916"/>
    </source>
</evidence>
<evidence type="ECO:0000256" key="1">
    <source>
        <dbReference type="ARBA" id="ARBA00001031"/>
    </source>
</evidence>
<dbReference type="InterPro" id="IPR035466">
    <property type="entry name" value="GlmS/AgaS_SIS"/>
</dbReference>
<keyword evidence="5" id="KW-0677">Repeat</keyword>
<evidence type="ECO:0000256" key="6">
    <source>
        <dbReference type="ARBA" id="ARBA00022962"/>
    </source>
</evidence>
<dbReference type="EC" id="2.6.1.16" evidence="2"/>
<dbReference type="InterPro" id="IPR046348">
    <property type="entry name" value="SIS_dom_sf"/>
</dbReference>
<proteinExistence type="predicted"/>
<dbReference type="PROSITE" id="PS51464">
    <property type="entry name" value="SIS"/>
    <property type="match status" value="2"/>
</dbReference>